<evidence type="ECO:0000256" key="1">
    <source>
        <dbReference type="SAM" id="MobiDB-lite"/>
    </source>
</evidence>
<evidence type="ECO:0000313" key="3">
    <source>
        <dbReference type="EMBL" id="BCM85132.1"/>
    </source>
</evidence>
<dbReference type="EMBL" id="AP024145">
    <property type="protein sequence ID" value="BCM85132.1"/>
    <property type="molecule type" value="Genomic_DNA"/>
</dbReference>
<evidence type="ECO:0000313" key="4">
    <source>
        <dbReference type="Proteomes" id="UP000663508"/>
    </source>
</evidence>
<keyword evidence="2" id="KW-0472">Membrane</keyword>
<dbReference type="Proteomes" id="UP000663508">
    <property type="component" value="Chromosome"/>
</dbReference>
<keyword evidence="2" id="KW-0812">Transmembrane</keyword>
<proteinExistence type="predicted"/>
<organism evidence="3 4">
    <name type="scientific">Methylobacterium indicum</name>
    <dbReference type="NCBI Taxonomy" id="1775910"/>
    <lineage>
        <taxon>Bacteria</taxon>
        <taxon>Pseudomonadati</taxon>
        <taxon>Pseudomonadota</taxon>
        <taxon>Alphaproteobacteria</taxon>
        <taxon>Hyphomicrobiales</taxon>
        <taxon>Methylobacteriaceae</taxon>
        <taxon>Methylobacterium</taxon>
    </lineage>
</organism>
<name>A0A8H8WVR4_9HYPH</name>
<feature type="compositionally biased region" description="Basic and acidic residues" evidence="1">
    <location>
        <begin position="7"/>
        <end position="20"/>
    </location>
</feature>
<protein>
    <submittedName>
        <fullName evidence="3">Uncharacterized protein</fullName>
    </submittedName>
</protein>
<feature type="region of interest" description="Disordered" evidence="1">
    <location>
        <begin position="1"/>
        <end position="61"/>
    </location>
</feature>
<dbReference type="AlphaFoldDB" id="A0A8H8WVR4"/>
<keyword evidence="2" id="KW-1133">Transmembrane helix</keyword>
<feature type="transmembrane region" description="Helical" evidence="2">
    <location>
        <begin position="77"/>
        <end position="100"/>
    </location>
</feature>
<reference evidence="3" key="1">
    <citation type="submission" date="2020-11" db="EMBL/GenBank/DDBJ databases">
        <title>Complete genome sequence of a novel pathogenic Methylobacterium strain isolated from rice in Vietnam.</title>
        <authorList>
            <person name="Lai K."/>
            <person name="Okazaki S."/>
            <person name="Higashi K."/>
            <person name="Mori H."/>
            <person name="Toyoda A."/>
            <person name="Kurokawa K."/>
        </authorList>
    </citation>
    <scope>NUCLEOTIDE SEQUENCE</scope>
    <source>
        <strain evidence="3">VL1</strain>
    </source>
</reference>
<feature type="compositionally biased region" description="Basic and acidic residues" evidence="1">
    <location>
        <begin position="45"/>
        <end position="61"/>
    </location>
</feature>
<evidence type="ECO:0000256" key="2">
    <source>
        <dbReference type="SAM" id="Phobius"/>
    </source>
</evidence>
<accession>A0A8H8WVR4</accession>
<dbReference type="KEGG" id="mind:mvi_35930"/>
<gene>
    <name evidence="3" type="ORF">mvi_35930</name>
</gene>
<sequence>MRLNRPRTTDPQRGRVHAPEDPSPGHMRPGRRPRPHAPSTIRSPHRPDPAPHPFDMEQNKNKHWAVERGQTMNIRKILLAVTEVASMGLLTGAVVLWAVALSPMH</sequence>